<sequence>MAIFLKVVKVVFGRSEPGRRCDIEESRLGKISFSSPRRSDNRQRAGQSPSSHADPAGLHIEYRPCIANSYEQRCHKPTDDISIFKPRQTALFQGEEVFRQAGRRVRELCQSAPSAAKKRRESGLDAVTYRPTCTYRRSRRSKRTPSRSLLFTIPSTRPPRRRRHDNTTPHRATRGGGGDWQAVELGSVDPAIAGNPGIAPAPQGTRQAQLGSQRPRGQ</sequence>
<feature type="region of interest" description="Disordered" evidence="1">
    <location>
        <begin position="32"/>
        <end position="57"/>
    </location>
</feature>
<feature type="compositionally biased region" description="Low complexity" evidence="1">
    <location>
        <begin position="190"/>
        <end position="202"/>
    </location>
</feature>
<keyword evidence="3" id="KW-1185">Reference proteome</keyword>
<accession>A0A4Y9XV25</accession>
<evidence type="ECO:0000256" key="1">
    <source>
        <dbReference type="SAM" id="MobiDB-lite"/>
    </source>
</evidence>
<dbReference type="Proteomes" id="UP000298327">
    <property type="component" value="Unassembled WGS sequence"/>
</dbReference>
<name>A0A4Y9XV25_9AGAM</name>
<feature type="compositionally biased region" description="Basic residues" evidence="1">
    <location>
        <begin position="136"/>
        <end position="145"/>
    </location>
</feature>
<organism evidence="2 3">
    <name type="scientific">Dentipellis fragilis</name>
    <dbReference type="NCBI Taxonomy" id="205917"/>
    <lineage>
        <taxon>Eukaryota</taxon>
        <taxon>Fungi</taxon>
        <taxon>Dikarya</taxon>
        <taxon>Basidiomycota</taxon>
        <taxon>Agaricomycotina</taxon>
        <taxon>Agaricomycetes</taxon>
        <taxon>Russulales</taxon>
        <taxon>Hericiaceae</taxon>
        <taxon>Dentipellis</taxon>
    </lineage>
</organism>
<gene>
    <name evidence="2" type="ORF">EVG20_g10037</name>
</gene>
<feature type="compositionally biased region" description="Low complexity" evidence="1">
    <location>
        <begin position="146"/>
        <end position="155"/>
    </location>
</feature>
<dbReference type="EMBL" id="SEOQ01001129">
    <property type="protein sequence ID" value="TFY53612.1"/>
    <property type="molecule type" value="Genomic_DNA"/>
</dbReference>
<evidence type="ECO:0000313" key="2">
    <source>
        <dbReference type="EMBL" id="TFY53612.1"/>
    </source>
</evidence>
<dbReference type="AlphaFoldDB" id="A0A4Y9XV25"/>
<reference evidence="2 3" key="1">
    <citation type="submission" date="2019-02" db="EMBL/GenBank/DDBJ databases">
        <title>Genome sequencing of the rare red list fungi Dentipellis fragilis.</title>
        <authorList>
            <person name="Buettner E."/>
            <person name="Kellner H."/>
        </authorList>
    </citation>
    <scope>NUCLEOTIDE SEQUENCE [LARGE SCALE GENOMIC DNA]</scope>
    <source>
        <strain evidence="2 3">DSM 105465</strain>
    </source>
</reference>
<comment type="caution">
    <text evidence="2">The sequence shown here is derived from an EMBL/GenBank/DDBJ whole genome shotgun (WGS) entry which is preliminary data.</text>
</comment>
<feature type="region of interest" description="Disordered" evidence="1">
    <location>
        <begin position="136"/>
        <end position="218"/>
    </location>
</feature>
<proteinExistence type="predicted"/>
<evidence type="ECO:0000313" key="3">
    <source>
        <dbReference type="Proteomes" id="UP000298327"/>
    </source>
</evidence>
<protein>
    <submittedName>
        <fullName evidence="2">Uncharacterized protein</fullName>
    </submittedName>
</protein>